<dbReference type="EMBL" id="CATWHI010000003">
    <property type="protein sequence ID" value="CAJ0741521.1"/>
    <property type="molecule type" value="Genomic_DNA"/>
</dbReference>
<dbReference type="Proteomes" id="UP001189225">
    <property type="component" value="Unassembled WGS sequence"/>
</dbReference>
<sequence length="137" mass="15049">MTRGNGKGRTSLMPTEVGDPYFPGARGGAGSDCAQTTPQTVQTIAWFGTLRQAPRGLQTFLRTTLDTTQEAPLAIVDGNRSMTIRARPTARQQRPQETTCEHKRNCPHGTHNNAHRRQQSAAARLLAGVCRLVRREV</sequence>
<keyword evidence="3" id="KW-1185">Reference proteome</keyword>
<dbReference type="AlphaFoldDB" id="A0AB72X133"/>
<accession>A0AB72X133</accession>
<feature type="region of interest" description="Disordered" evidence="1">
    <location>
        <begin position="1"/>
        <end position="35"/>
    </location>
</feature>
<protein>
    <submittedName>
        <fullName evidence="2">Uncharacterized protein</fullName>
    </submittedName>
</protein>
<feature type="compositionally biased region" description="Low complexity" evidence="1">
    <location>
        <begin position="89"/>
        <end position="98"/>
    </location>
</feature>
<comment type="caution">
    <text evidence="2">The sequence shown here is derived from an EMBL/GenBank/DDBJ whole genome shotgun (WGS) entry which is preliminary data.</text>
</comment>
<gene>
    <name evidence="2" type="ORF">R16034_02683</name>
</gene>
<evidence type="ECO:0000313" key="3">
    <source>
        <dbReference type="Proteomes" id="UP001189225"/>
    </source>
</evidence>
<organism evidence="2 3">
    <name type="scientific">Ralstonia edaphi</name>
    <dbReference type="NCBI Taxonomy" id="3058599"/>
    <lineage>
        <taxon>Bacteria</taxon>
        <taxon>Pseudomonadati</taxon>
        <taxon>Pseudomonadota</taxon>
        <taxon>Betaproteobacteria</taxon>
        <taxon>Burkholderiales</taxon>
        <taxon>Burkholderiaceae</taxon>
        <taxon>Ralstonia</taxon>
    </lineage>
</organism>
<proteinExistence type="predicted"/>
<evidence type="ECO:0000313" key="2">
    <source>
        <dbReference type="EMBL" id="CAJ0741521.1"/>
    </source>
</evidence>
<name>A0AB72X133_9RALS</name>
<feature type="region of interest" description="Disordered" evidence="1">
    <location>
        <begin position="89"/>
        <end position="119"/>
    </location>
</feature>
<evidence type="ECO:0000256" key="1">
    <source>
        <dbReference type="SAM" id="MobiDB-lite"/>
    </source>
</evidence>
<reference evidence="2 3" key="1">
    <citation type="submission" date="2023-07" db="EMBL/GenBank/DDBJ databases">
        <authorList>
            <person name="Peeters C."/>
        </authorList>
    </citation>
    <scope>NUCLEOTIDE SEQUENCE [LARGE SCALE GENOMIC DNA]</scope>
    <source>
        <strain evidence="2 3">R-16034</strain>
    </source>
</reference>